<evidence type="ECO:0000313" key="1">
    <source>
        <dbReference type="EMBL" id="CAI0474898.1"/>
    </source>
</evidence>
<sequence>LTAAVDAPEYHSVDLYLNQVDLTRQLFGIEFRAQHLDLRTCETMMHDERLHHDLGELMKVLKATQEKLVVSQKQ</sequence>
<feature type="non-terminal residue" evidence="1">
    <location>
        <position position="74"/>
    </location>
</feature>
<keyword evidence="2" id="KW-1185">Reference proteome</keyword>
<dbReference type="Proteomes" id="UP001154282">
    <property type="component" value="Unassembled WGS sequence"/>
</dbReference>
<organism evidence="1 2">
    <name type="scientific">Linum tenue</name>
    <dbReference type="NCBI Taxonomy" id="586396"/>
    <lineage>
        <taxon>Eukaryota</taxon>
        <taxon>Viridiplantae</taxon>
        <taxon>Streptophyta</taxon>
        <taxon>Embryophyta</taxon>
        <taxon>Tracheophyta</taxon>
        <taxon>Spermatophyta</taxon>
        <taxon>Magnoliopsida</taxon>
        <taxon>eudicotyledons</taxon>
        <taxon>Gunneridae</taxon>
        <taxon>Pentapetalae</taxon>
        <taxon>rosids</taxon>
        <taxon>fabids</taxon>
        <taxon>Malpighiales</taxon>
        <taxon>Linaceae</taxon>
        <taxon>Linum</taxon>
    </lineage>
</organism>
<protein>
    <submittedName>
        <fullName evidence="1">Uncharacterized protein</fullName>
    </submittedName>
</protein>
<accession>A0AAV0PUN7</accession>
<dbReference type="EMBL" id="CAMGYJ010000009">
    <property type="protein sequence ID" value="CAI0474898.1"/>
    <property type="molecule type" value="Genomic_DNA"/>
</dbReference>
<reference evidence="1" key="1">
    <citation type="submission" date="2022-08" db="EMBL/GenBank/DDBJ databases">
        <authorList>
            <person name="Gutierrez-Valencia J."/>
        </authorList>
    </citation>
    <scope>NUCLEOTIDE SEQUENCE</scope>
</reference>
<name>A0AAV0PUN7_9ROSI</name>
<comment type="caution">
    <text evidence="1">The sequence shown here is derived from an EMBL/GenBank/DDBJ whole genome shotgun (WGS) entry which is preliminary data.</text>
</comment>
<evidence type="ECO:0000313" key="2">
    <source>
        <dbReference type="Proteomes" id="UP001154282"/>
    </source>
</evidence>
<dbReference type="AlphaFoldDB" id="A0AAV0PUN7"/>
<feature type="non-terminal residue" evidence="1">
    <location>
        <position position="1"/>
    </location>
</feature>
<proteinExistence type="predicted"/>
<gene>
    <name evidence="1" type="ORF">LITE_LOCUS40246</name>
</gene>